<dbReference type="AlphaFoldDB" id="A0ABD2BQF8"/>
<gene>
    <name evidence="3" type="ORF">V1477_013420</name>
</gene>
<feature type="compositionally biased region" description="Basic and acidic residues" evidence="1">
    <location>
        <begin position="30"/>
        <end position="39"/>
    </location>
</feature>
<reference evidence="3 4" key="1">
    <citation type="journal article" date="2024" name="Ann. Entomol. Soc. Am.">
        <title>Genomic analyses of the southern and eastern yellowjacket wasps (Hymenoptera: Vespidae) reveal evolutionary signatures of social life.</title>
        <authorList>
            <person name="Catto M.A."/>
            <person name="Caine P.B."/>
            <person name="Orr S.E."/>
            <person name="Hunt B.G."/>
            <person name="Goodisman M.A.D."/>
        </authorList>
    </citation>
    <scope>NUCLEOTIDE SEQUENCE [LARGE SCALE GENOMIC DNA]</scope>
    <source>
        <strain evidence="3">232</strain>
        <tissue evidence="3">Head and thorax</tissue>
    </source>
</reference>
<evidence type="ECO:0000256" key="2">
    <source>
        <dbReference type="SAM" id="Phobius"/>
    </source>
</evidence>
<accession>A0ABD2BQF8</accession>
<evidence type="ECO:0000313" key="4">
    <source>
        <dbReference type="Proteomes" id="UP001607303"/>
    </source>
</evidence>
<keyword evidence="4" id="KW-1185">Reference proteome</keyword>
<proteinExistence type="predicted"/>
<protein>
    <submittedName>
        <fullName evidence="3">Mitochondrial amidoxime reducing component 2-like isoform X2</fullName>
    </submittedName>
</protein>
<evidence type="ECO:0000256" key="1">
    <source>
        <dbReference type="SAM" id="MobiDB-lite"/>
    </source>
</evidence>
<dbReference type="Proteomes" id="UP001607303">
    <property type="component" value="Unassembled WGS sequence"/>
</dbReference>
<comment type="caution">
    <text evidence="3">The sequence shown here is derived from an EMBL/GenBank/DDBJ whole genome shotgun (WGS) entry which is preliminary data.</text>
</comment>
<sequence length="128" mass="14717">MYGSEYSSRIAITCSIAVILAIVLWNVRKSSSEKSDTKTKKIKKNKKMSYETSNGCEKKIEPEKKKIEENGETVSDIPKLKWVKVGRVEELYYYPLKSGRGKTVTECKFTEFGISVEKNGLFTLRDRY</sequence>
<feature type="region of interest" description="Disordered" evidence="1">
    <location>
        <begin position="30"/>
        <end position="56"/>
    </location>
</feature>
<feature type="transmembrane region" description="Helical" evidence="2">
    <location>
        <begin position="6"/>
        <end position="27"/>
    </location>
</feature>
<evidence type="ECO:0000313" key="3">
    <source>
        <dbReference type="EMBL" id="KAL2735020.1"/>
    </source>
</evidence>
<name>A0ABD2BQF8_VESMC</name>
<organism evidence="3 4">
    <name type="scientific">Vespula maculifrons</name>
    <name type="common">Eastern yellow jacket</name>
    <name type="synonym">Wasp</name>
    <dbReference type="NCBI Taxonomy" id="7453"/>
    <lineage>
        <taxon>Eukaryota</taxon>
        <taxon>Metazoa</taxon>
        <taxon>Ecdysozoa</taxon>
        <taxon>Arthropoda</taxon>
        <taxon>Hexapoda</taxon>
        <taxon>Insecta</taxon>
        <taxon>Pterygota</taxon>
        <taxon>Neoptera</taxon>
        <taxon>Endopterygota</taxon>
        <taxon>Hymenoptera</taxon>
        <taxon>Apocrita</taxon>
        <taxon>Aculeata</taxon>
        <taxon>Vespoidea</taxon>
        <taxon>Vespidae</taxon>
        <taxon>Vespinae</taxon>
        <taxon>Vespula</taxon>
    </lineage>
</organism>
<keyword evidence="2" id="KW-1133">Transmembrane helix</keyword>
<dbReference type="EMBL" id="JAYRBN010000068">
    <property type="protein sequence ID" value="KAL2735020.1"/>
    <property type="molecule type" value="Genomic_DNA"/>
</dbReference>
<keyword evidence="2" id="KW-0812">Transmembrane</keyword>
<keyword evidence="2" id="KW-0472">Membrane</keyword>